<organism evidence="2">
    <name type="scientific">marine metagenome</name>
    <dbReference type="NCBI Taxonomy" id="408172"/>
    <lineage>
        <taxon>unclassified sequences</taxon>
        <taxon>metagenomes</taxon>
        <taxon>ecological metagenomes</taxon>
    </lineage>
</organism>
<sequence>MRTDIAATRTPPIKKGVNIGDSI</sequence>
<evidence type="ECO:0000256" key="1">
    <source>
        <dbReference type="SAM" id="MobiDB-lite"/>
    </source>
</evidence>
<gene>
    <name evidence="2" type="ORF">METZ01_LOCUS106779</name>
</gene>
<dbReference type="EMBL" id="UINC01012334">
    <property type="protein sequence ID" value="SVA53925.1"/>
    <property type="molecule type" value="Genomic_DNA"/>
</dbReference>
<proteinExistence type="predicted"/>
<name>A0A381WN80_9ZZZZ</name>
<protein>
    <submittedName>
        <fullName evidence="2">Uncharacterized protein</fullName>
    </submittedName>
</protein>
<accession>A0A381WN80</accession>
<evidence type="ECO:0000313" key="2">
    <source>
        <dbReference type="EMBL" id="SVA53925.1"/>
    </source>
</evidence>
<feature type="region of interest" description="Disordered" evidence="1">
    <location>
        <begin position="1"/>
        <end position="23"/>
    </location>
</feature>
<reference evidence="2" key="1">
    <citation type="submission" date="2018-05" db="EMBL/GenBank/DDBJ databases">
        <authorList>
            <person name="Lanie J.A."/>
            <person name="Ng W.-L."/>
            <person name="Kazmierczak K.M."/>
            <person name="Andrzejewski T.M."/>
            <person name="Davidsen T.M."/>
            <person name="Wayne K.J."/>
            <person name="Tettelin H."/>
            <person name="Glass J.I."/>
            <person name="Rusch D."/>
            <person name="Podicherti R."/>
            <person name="Tsui H.-C.T."/>
            <person name="Winkler M.E."/>
        </authorList>
    </citation>
    <scope>NUCLEOTIDE SEQUENCE</scope>
</reference>
<dbReference type="AlphaFoldDB" id="A0A381WN80"/>